<evidence type="ECO:0008006" key="4">
    <source>
        <dbReference type="Google" id="ProtNLM"/>
    </source>
</evidence>
<name>A0ABQ5P2W9_9ACTN</name>
<feature type="compositionally biased region" description="Basic and acidic residues" evidence="1">
    <location>
        <begin position="86"/>
        <end position="95"/>
    </location>
</feature>
<evidence type="ECO:0000256" key="1">
    <source>
        <dbReference type="SAM" id="MobiDB-lite"/>
    </source>
</evidence>
<evidence type="ECO:0000313" key="2">
    <source>
        <dbReference type="EMBL" id="GLF96847.1"/>
    </source>
</evidence>
<dbReference type="Proteomes" id="UP001291653">
    <property type="component" value="Unassembled WGS sequence"/>
</dbReference>
<proteinExistence type="predicted"/>
<protein>
    <recommendedName>
        <fullName evidence="4">Polyprenyl synthetase</fullName>
    </recommendedName>
</protein>
<dbReference type="EMBL" id="BSBI01000009">
    <property type="protein sequence ID" value="GLF96847.1"/>
    <property type="molecule type" value="Genomic_DNA"/>
</dbReference>
<feature type="compositionally biased region" description="Gly residues" evidence="1">
    <location>
        <begin position="111"/>
        <end position="120"/>
    </location>
</feature>
<evidence type="ECO:0000313" key="3">
    <source>
        <dbReference type="Proteomes" id="UP001291653"/>
    </source>
</evidence>
<keyword evidence="3" id="KW-1185">Reference proteome</keyword>
<reference evidence="2 3" key="1">
    <citation type="submission" date="2022-10" db="EMBL/GenBank/DDBJ databases">
        <title>Draft genome sequence of Streptomyces sp. YSPA8.</title>
        <authorList>
            <person name="Moriuchi R."/>
            <person name="Dohra H."/>
            <person name="Yamamura H."/>
            <person name="Kodani S."/>
        </authorList>
    </citation>
    <scope>NUCLEOTIDE SEQUENCE [LARGE SCALE GENOMIC DNA]</scope>
    <source>
        <strain evidence="2 3">YSPA8</strain>
    </source>
</reference>
<sequence length="120" mass="12561">MTQEQGNGPGAGRRSDEAVLLVAGAVDLVLEQAEGALRRVRSLLGRSDLGDLAQEVRRDLVLRGRHSGLDPARVVSAESHLELLARRARERERRGGPVGPGGARDAESGAPGDGRGGPGR</sequence>
<organism evidence="2 3">
    <name type="scientific">Streptomyces yaizuensis</name>
    <dbReference type="NCBI Taxonomy" id="2989713"/>
    <lineage>
        <taxon>Bacteria</taxon>
        <taxon>Bacillati</taxon>
        <taxon>Actinomycetota</taxon>
        <taxon>Actinomycetes</taxon>
        <taxon>Kitasatosporales</taxon>
        <taxon>Streptomycetaceae</taxon>
        <taxon>Streptomyces</taxon>
    </lineage>
</organism>
<feature type="region of interest" description="Disordered" evidence="1">
    <location>
        <begin position="86"/>
        <end position="120"/>
    </location>
</feature>
<comment type="caution">
    <text evidence="2">The sequence shown here is derived from an EMBL/GenBank/DDBJ whole genome shotgun (WGS) entry which is preliminary data.</text>
</comment>
<gene>
    <name evidence="2" type="ORF">SYYSPA8_21140</name>
</gene>
<accession>A0ABQ5P2W9</accession>
<dbReference type="RefSeq" id="WP_323448871.1">
    <property type="nucleotide sequence ID" value="NZ_BSBI01000009.1"/>
</dbReference>